<sequence>MDVSLYDGTFLLFSYEGVRGVERLWVCFLNWLAFCCIVGGILGLIYQGGCIEGRVDKEAECVVGAHGVLF</sequence>
<evidence type="ECO:0008006" key="4">
    <source>
        <dbReference type="Google" id="ProtNLM"/>
    </source>
</evidence>
<name>A0ABY5ERZ9_9HYPH</name>
<keyword evidence="1" id="KW-1133">Transmembrane helix</keyword>
<feature type="transmembrane region" description="Helical" evidence="1">
    <location>
        <begin position="23"/>
        <end position="46"/>
    </location>
</feature>
<dbReference type="EMBL" id="CP101114">
    <property type="protein sequence ID" value="UTO28172.1"/>
    <property type="molecule type" value="Genomic_DNA"/>
</dbReference>
<dbReference type="Proteomes" id="UP001059475">
    <property type="component" value="Chromosome"/>
</dbReference>
<accession>A0ABY5ERZ9</accession>
<protein>
    <recommendedName>
        <fullName evidence="4">Transmembrane protein</fullName>
    </recommendedName>
</protein>
<evidence type="ECO:0000313" key="2">
    <source>
        <dbReference type="EMBL" id="UTO28172.1"/>
    </source>
</evidence>
<gene>
    <name evidence="2" type="ORF">NMK50_08360</name>
</gene>
<keyword evidence="1" id="KW-0472">Membrane</keyword>
<evidence type="ECO:0000313" key="3">
    <source>
        <dbReference type="Proteomes" id="UP001059475"/>
    </source>
</evidence>
<reference evidence="2" key="1">
    <citation type="submission" date="2022-07" db="EMBL/GenBank/DDBJ databases">
        <title>First report of Bartonella spp. in marsupials in Brazil, with a description of Bartonella harrusi sp. nov. and new proposal for taxonomic reclassification of species of the genus Bartonella.</title>
        <authorList>
            <person name="Amaral R.B."/>
        </authorList>
    </citation>
    <scope>NUCLEOTIDE SEQUENCE</scope>
    <source>
        <strain evidence="2">117A</strain>
    </source>
</reference>
<keyword evidence="3" id="KW-1185">Reference proteome</keyword>
<proteinExistence type="predicted"/>
<evidence type="ECO:0000256" key="1">
    <source>
        <dbReference type="SAM" id="Phobius"/>
    </source>
</evidence>
<organism evidence="2 3">
    <name type="scientific">Bartonella harrusi</name>
    <dbReference type="NCBI Taxonomy" id="2961895"/>
    <lineage>
        <taxon>Bacteria</taxon>
        <taxon>Pseudomonadati</taxon>
        <taxon>Pseudomonadota</taxon>
        <taxon>Alphaproteobacteria</taxon>
        <taxon>Hyphomicrobiales</taxon>
        <taxon>Bartonellaceae</taxon>
        <taxon>Bartonella</taxon>
    </lineage>
</organism>
<keyword evidence="1" id="KW-0812">Transmembrane</keyword>
<dbReference type="RefSeq" id="WP_254770081.1">
    <property type="nucleotide sequence ID" value="NZ_CP101114.1"/>
</dbReference>